<name>F3YVM8_DESAF</name>
<reference evidence="1 2" key="1">
    <citation type="journal article" date="2011" name="J. Bacteriol.">
        <title>Genome sequence of the mercury-methylating and pleomorphic Desulfovibrio africanus Strain Walvis Bay.</title>
        <authorList>
            <person name="Brown S.D."/>
            <person name="Wall J.D."/>
            <person name="Kucken A.M."/>
            <person name="Gilmour C.C."/>
            <person name="Podar M."/>
            <person name="Brandt C.C."/>
            <person name="Teshima H."/>
            <person name="Detter J.C."/>
            <person name="Han C.S."/>
            <person name="Land M.L."/>
            <person name="Lucas S."/>
            <person name="Han J."/>
            <person name="Pennacchio L."/>
            <person name="Nolan M."/>
            <person name="Pitluck S."/>
            <person name="Woyke T."/>
            <person name="Goodwin L."/>
            <person name="Palumbo A.V."/>
            <person name="Elias D.A."/>
        </authorList>
    </citation>
    <scope>NUCLEOTIDE SEQUENCE [LARGE SCALE GENOMIC DNA]</scope>
    <source>
        <strain evidence="1 2">Walvis Bay</strain>
    </source>
</reference>
<evidence type="ECO:0000313" key="1">
    <source>
        <dbReference type="EMBL" id="EGJ48764.1"/>
    </source>
</evidence>
<dbReference type="SUPFAM" id="SSF48695">
    <property type="entry name" value="Multiheme cytochromes"/>
    <property type="match status" value="1"/>
</dbReference>
<sequence length="155" mass="16288">MNDLDLTLMRLHGKGYNCSQILLLLALEMTGRENPDLVRAVGGLGNGLGGCGELCGVLTSAACLISYYAGKGADDETAHDRLPLMITELVEWFGTQACAGCAGMRCADILGEGSAGRPDPTRCGGLIASAWSKSLELLQESGIDPTLPPGEHHDW</sequence>
<dbReference type="InterPro" id="IPR010181">
    <property type="entry name" value="CGCAxxGCC_motif"/>
</dbReference>
<dbReference type="AlphaFoldDB" id="F3YVM8"/>
<organism evidence="1 2">
    <name type="scientific">Desulfocurvibacter africanus subsp. africanus str. Walvis Bay</name>
    <dbReference type="NCBI Taxonomy" id="690850"/>
    <lineage>
        <taxon>Bacteria</taxon>
        <taxon>Pseudomonadati</taxon>
        <taxon>Thermodesulfobacteriota</taxon>
        <taxon>Desulfovibrionia</taxon>
        <taxon>Desulfovibrionales</taxon>
        <taxon>Desulfovibrionaceae</taxon>
        <taxon>Desulfocurvibacter</taxon>
    </lineage>
</organism>
<dbReference type="eggNOG" id="ENOG5032ZHX">
    <property type="taxonomic scope" value="Bacteria"/>
</dbReference>
<proteinExistence type="predicted"/>
<dbReference type="HOGENOM" id="CLU_091283_4_0_7"/>
<dbReference type="NCBIfam" id="NF045669">
    <property type="entry name" value="DVU1555_fam_CGA"/>
    <property type="match status" value="1"/>
</dbReference>
<accession>F3YVM8</accession>
<evidence type="ECO:0000313" key="2">
    <source>
        <dbReference type="Proteomes" id="UP000007844"/>
    </source>
</evidence>
<dbReference type="InterPro" id="IPR036280">
    <property type="entry name" value="Multihaem_cyt_sf"/>
</dbReference>
<dbReference type="STRING" id="690850.Desaf_0409"/>
<dbReference type="EMBL" id="CP003221">
    <property type="protein sequence ID" value="EGJ48764.1"/>
    <property type="molecule type" value="Genomic_DNA"/>
</dbReference>
<dbReference type="Pfam" id="PF09719">
    <property type="entry name" value="C_GCAxxG_C_C"/>
    <property type="match status" value="1"/>
</dbReference>
<keyword evidence="2" id="KW-1185">Reference proteome</keyword>
<dbReference type="KEGG" id="daf:Desaf_0409"/>
<protein>
    <submittedName>
        <fullName evidence="1">C_GCAxxG_C_C family protein</fullName>
    </submittedName>
</protein>
<dbReference type="RefSeq" id="WP_014258612.1">
    <property type="nucleotide sequence ID" value="NC_016629.1"/>
</dbReference>
<gene>
    <name evidence="1" type="ORF">Desaf_0409</name>
</gene>
<dbReference type="Proteomes" id="UP000007844">
    <property type="component" value="Chromosome"/>
</dbReference>